<sequence>MLAFAEKVFASETKGEGVRDEISMFEVQDDCPILQQEMAHHLHTDEDTDKRKKRQQKCRTITLPSSMSDQDRKVLAPVVDVLLDIPTYLEVPDFQRVAIIGDYASGVTMDDFELSCKGMYRALAIREKYMRLAFQRFPLTSSQYLREIEGEPFKPEHTVKPVFTSPPKKGEDPFNTKCLPENLSWVARMKDGVIYTYKDAAAADQHKPIENMPAPDYITFIDDMNFLIALIAQGPTKTYTHRRLKFLMSKFNVHEMLNEMEEMKELKLNPHRDFYNCRKVDSYRLTKHINISLSY</sequence>
<dbReference type="PANTHER" id="PTHR11359:SF1">
    <property type="entry name" value="AMP DEAMINASE 1"/>
    <property type="match status" value="1"/>
</dbReference>
<dbReference type="InterPro" id="IPR032466">
    <property type="entry name" value="Metal_Hydrolase"/>
</dbReference>
<proteinExistence type="inferred from homology"/>
<dbReference type="PANTHER" id="PTHR11359">
    <property type="entry name" value="AMP DEAMINASE"/>
    <property type="match status" value="1"/>
</dbReference>
<dbReference type="EMBL" id="FR904317">
    <property type="protein sequence ID" value="CDQ59121.1"/>
    <property type="molecule type" value="Genomic_DNA"/>
</dbReference>
<evidence type="ECO:0000313" key="4">
    <source>
        <dbReference type="Proteomes" id="UP000193380"/>
    </source>
</evidence>
<evidence type="ECO:0000256" key="2">
    <source>
        <dbReference type="ARBA" id="ARBA00023080"/>
    </source>
</evidence>
<comment type="similarity">
    <text evidence="1">Belongs to the metallo-dependent hydrolases superfamily. Adenosine and AMP deaminases family.</text>
</comment>
<dbReference type="SUPFAM" id="SSF51556">
    <property type="entry name" value="Metallo-dependent hydrolases"/>
    <property type="match status" value="1"/>
</dbReference>
<accession>A0A060VWB8</accession>
<dbReference type="Pfam" id="PF19326">
    <property type="entry name" value="AMP_deaminase"/>
    <property type="match status" value="1"/>
</dbReference>
<dbReference type="Proteomes" id="UP000193380">
    <property type="component" value="Unassembled WGS sequence"/>
</dbReference>
<name>A0A060VWB8_ONCMY</name>
<reference evidence="3" key="2">
    <citation type="submission" date="2014-03" db="EMBL/GenBank/DDBJ databases">
        <authorList>
            <person name="Genoscope - CEA"/>
        </authorList>
    </citation>
    <scope>NUCLEOTIDE SEQUENCE</scope>
</reference>
<organism evidence="3 4">
    <name type="scientific">Oncorhynchus mykiss</name>
    <name type="common">Rainbow trout</name>
    <name type="synonym">Salmo gairdneri</name>
    <dbReference type="NCBI Taxonomy" id="8022"/>
    <lineage>
        <taxon>Eukaryota</taxon>
        <taxon>Metazoa</taxon>
        <taxon>Chordata</taxon>
        <taxon>Craniata</taxon>
        <taxon>Vertebrata</taxon>
        <taxon>Euteleostomi</taxon>
        <taxon>Actinopterygii</taxon>
        <taxon>Neopterygii</taxon>
        <taxon>Teleostei</taxon>
        <taxon>Protacanthopterygii</taxon>
        <taxon>Salmoniformes</taxon>
        <taxon>Salmonidae</taxon>
        <taxon>Salmoninae</taxon>
        <taxon>Oncorhynchus</taxon>
    </lineage>
</organism>
<dbReference type="Gene3D" id="3.20.20.140">
    <property type="entry name" value="Metal-dependent hydrolases"/>
    <property type="match status" value="1"/>
</dbReference>
<evidence type="ECO:0000313" key="3">
    <source>
        <dbReference type="EMBL" id="CDQ59121.1"/>
    </source>
</evidence>
<protein>
    <submittedName>
        <fullName evidence="3">Uncharacterized protein</fullName>
    </submittedName>
</protein>
<dbReference type="GO" id="GO:0005829">
    <property type="term" value="C:cytosol"/>
    <property type="evidence" value="ECO:0007669"/>
    <property type="project" value="TreeGrafter"/>
</dbReference>
<dbReference type="InterPro" id="IPR006329">
    <property type="entry name" value="AMPD"/>
</dbReference>
<reference evidence="3" key="1">
    <citation type="journal article" date="2014" name="Nat. Commun.">
        <title>The rainbow trout genome provides novel insights into evolution after whole-genome duplication in vertebrates.</title>
        <authorList>
            <person name="Berthelot C."/>
            <person name="Brunet F."/>
            <person name="Chalopin D."/>
            <person name="Juanchich A."/>
            <person name="Bernard M."/>
            <person name="Noel B."/>
            <person name="Bento P."/>
            <person name="Da Silva C."/>
            <person name="Labadie K."/>
            <person name="Alberti A."/>
            <person name="Aury J.M."/>
            <person name="Louis A."/>
            <person name="Dehais P."/>
            <person name="Bardou P."/>
            <person name="Montfort J."/>
            <person name="Klopp C."/>
            <person name="Cabau C."/>
            <person name="Gaspin C."/>
            <person name="Thorgaard G.H."/>
            <person name="Boussaha M."/>
            <person name="Quillet E."/>
            <person name="Guyomard R."/>
            <person name="Galiana D."/>
            <person name="Bobe J."/>
            <person name="Volff J.N."/>
            <person name="Genet C."/>
            <person name="Wincker P."/>
            <person name="Jaillon O."/>
            <person name="Roest Crollius H."/>
            <person name="Guiguen Y."/>
        </authorList>
    </citation>
    <scope>NUCLEOTIDE SEQUENCE [LARGE SCALE GENOMIC DNA]</scope>
</reference>
<dbReference type="AlphaFoldDB" id="A0A060VWB8"/>
<dbReference type="GO" id="GO:0046033">
    <property type="term" value="P:AMP metabolic process"/>
    <property type="evidence" value="ECO:0007669"/>
    <property type="project" value="TreeGrafter"/>
</dbReference>
<dbReference type="GO" id="GO:0003876">
    <property type="term" value="F:AMP deaminase activity"/>
    <property type="evidence" value="ECO:0007669"/>
    <property type="project" value="InterPro"/>
</dbReference>
<keyword evidence="2" id="KW-0546">Nucleotide metabolism</keyword>
<dbReference type="STRING" id="8022.A0A060VWB8"/>
<dbReference type="GO" id="GO:0032264">
    <property type="term" value="P:IMP salvage"/>
    <property type="evidence" value="ECO:0007669"/>
    <property type="project" value="InterPro"/>
</dbReference>
<evidence type="ECO:0000256" key="1">
    <source>
        <dbReference type="ARBA" id="ARBA00006676"/>
    </source>
</evidence>
<dbReference type="PaxDb" id="8022-A0A060VWB8"/>
<gene>
    <name evidence="3" type="ORF">GSONMT00079262001</name>
</gene>